<evidence type="ECO:0000259" key="2">
    <source>
        <dbReference type="PROSITE" id="PS50222"/>
    </source>
</evidence>
<evidence type="ECO:0000313" key="4">
    <source>
        <dbReference type="RefSeq" id="XP_022146952.1"/>
    </source>
</evidence>
<dbReference type="GO" id="GO:0005509">
    <property type="term" value="F:calcium ion binding"/>
    <property type="evidence" value="ECO:0007669"/>
    <property type="project" value="InterPro"/>
</dbReference>
<keyword evidence="1" id="KW-0106">Calcium</keyword>
<dbReference type="InterPro" id="IPR018247">
    <property type="entry name" value="EF_Hand_1_Ca_BS"/>
</dbReference>
<dbReference type="PANTHER" id="PTHR37754:SF4">
    <property type="entry name" value="EF-HAND DOMAIN-CONTAINING PROTEIN"/>
    <property type="match status" value="1"/>
</dbReference>
<dbReference type="Proteomes" id="UP000504603">
    <property type="component" value="Unplaced"/>
</dbReference>
<dbReference type="InterPro" id="IPR011992">
    <property type="entry name" value="EF-hand-dom_pair"/>
</dbReference>
<dbReference type="KEGG" id="mcha:111016024"/>
<protein>
    <submittedName>
        <fullName evidence="4">Uncharacterized protein LOC111016024</fullName>
    </submittedName>
</protein>
<dbReference type="SUPFAM" id="SSF47473">
    <property type="entry name" value="EF-hand"/>
    <property type="match status" value="1"/>
</dbReference>
<proteinExistence type="predicted"/>
<dbReference type="InterPro" id="IPR002048">
    <property type="entry name" value="EF_hand_dom"/>
</dbReference>
<dbReference type="OrthoDB" id="47513at2759"/>
<evidence type="ECO:0000256" key="1">
    <source>
        <dbReference type="ARBA" id="ARBA00022837"/>
    </source>
</evidence>
<dbReference type="GeneID" id="111016024"/>
<dbReference type="AlphaFoldDB" id="A0A6J1D109"/>
<gene>
    <name evidence="4" type="primary">LOC111016024</name>
</gene>
<name>A0A6J1D109_MOMCH</name>
<dbReference type="PROSITE" id="PS50222">
    <property type="entry name" value="EF_HAND_2"/>
    <property type="match status" value="1"/>
</dbReference>
<evidence type="ECO:0000313" key="3">
    <source>
        <dbReference type="Proteomes" id="UP000504603"/>
    </source>
</evidence>
<keyword evidence="3" id="KW-1185">Reference proteome</keyword>
<dbReference type="PROSITE" id="PS00018">
    <property type="entry name" value="EF_HAND_1"/>
    <property type="match status" value="1"/>
</dbReference>
<dbReference type="Gene3D" id="1.10.238.10">
    <property type="entry name" value="EF-hand"/>
    <property type="match status" value="1"/>
</dbReference>
<dbReference type="RefSeq" id="XP_022146952.1">
    <property type="nucleotide sequence ID" value="XM_022291260.1"/>
</dbReference>
<organism evidence="3 4">
    <name type="scientific">Momordica charantia</name>
    <name type="common">Bitter gourd</name>
    <name type="synonym">Balsam pear</name>
    <dbReference type="NCBI Taxonomy" id="3673"/>
    <lineage>
        <taxon>Eukaryota</taxon>
        <taxon>Viridiplantae</taxon>
        <taxon>Streptophyta</taxon>
        <taxon>Embryophyta</taxon>
        <taxon>Tracheophyta</taxon>
        <taxon>Spermatophyta</taxon>
        <taxon>Magnoliopsida</taxon>
        <taxon>eudicotyledons</taxon>
        <taxon>Gunneridae</taxon>
        <taxon>Pentapetalae</taxon>
        <taxon>rosids</taxon>
        <taxon>fabids</taxon>
        <taxon>Cucurbitales</taxon>
        <taxon>Cucurbitaceae</taxon>
        <taxon>Momordiceae</taxon>
        <taxon>Momordica</taxon>
    </lineage>
</organism>
<reference evidence="4" key="1">
    <citation type="submission" date="2025-08" db="UniProtKB">
        <authorList>
            <consortium name="RefSeq"/>
        </authorList>
    </citation>
    <scope>IDENTIFICATION</scope>
    <source>
        <strain evidence="4">OHB3-1</strain>
    </source>
</reference>
<accession>A0A6J1D109</accession>
<feature type="domain" description="EF-hand" evidence="2">
    <location>
        <begin position="119"/>
        <end position="154"/>
    </location>
</feature>
<dbReference type="PANTHER" id="PTHR37754">
    <property type="entry name" value="CALCIUM ION-BINDING PROTEIN"/>
    <property type="match status" value="1"/>
</dbReference>
<sequence length="217" mass="24388">MNLIFFHYKIFANDKFRYRCCYGGYPDLPLPGALTVCFAGPVIFSYRRSLPSIMGQILDKIGGKQWRDAQMRKISDKIFNKIKNHSDKVNLSFEDLYIATLLVYNEINKRLPGPHHDPPSKERVRELIKESDLNMDQEIDREEFMKFILLLTSDTVITVSQGLVLTLVVAPTVAVVTKKSTEGVPGVGKLVQKLPASVYASLITLAALSFQNAHQGA</sequence>